<proteinExistence type="predicted"/>
<evidence type="ECO:0000313" key="1">
    <source>
        <dbReference type="EMBL" id="CAH2402729.1"/>
    </source>
</evidence>
<accession>A0ABM9E0Z3</accession>
<gene>
    <name evidence="1" type="ORF">MES5069_350024</name>
</gene>
<protein>
    <submittedName>
        <fullName evidence="1">Uncharacterized protein</fullName>
    </submittedName>
</protein>
<evidence type="ECO:0000313" key="2">
    <source>
        <dbReference type="Proteomes" id="UP001153050"/>
    </source>
</evidence>
<sequence length="75" mass="8258">MIVVPEPLNGSLWLPQRSMQCTAFLLEPRRTRAFWAAEAGSENSFTNGLAEGRELESNILQTRHDGAELLSAANS</sequence>
<keyword evidence="2" id="KW-1185">Reference proteome</keyword>
<reference evidence="1 2" key="1">
    <citation type="submission" date="2022-03" db="EMBL/GenBank/DDBJ databases">
        <authorList>
            <person name="Brunel B."/>
        </authorList>
    </citation>
    <scope>NUCLEOTIDE SEQUENCE [LARGE SCALE GENOMIC DNA]</scope>
    <source>
        <strain evidence="1">STM5069sample</strain>
    </source>
</reference>
<dbReference type="EMBL" id="CAKXZT010000130">
    <property type="protein sequence ID" value="CAH2402729.1"/>
    <property type="molecule type" value="Genomic_DNA"/>
</dbReference>
<dbReference type="Proteomes" id="UP001153050">
    <property type="component" value="Unassembled WGS sequence"/>
</dbReference>
<organism evidence="1 2">
    <name type="scientific">Mesorhizobium escarrei</name>
    <dbReference type="NCBI Taxonomy" id="666018"/>
    <lineage>
        <taxon>Bacteria</taxon>
        <taxon>Pseudomonadati</taxon>
        <taxon>Pseudomonadota</taxon>
        <taxon>Alphaproteobacteria</taxon>
        <taxon>Hyphomicrobiales</taxon>
        <taxon>Phyllobacteriaceae</taxon>
        <taxon>Mesorhizobium</taxon>
    </lineage>
</organism>
<comment type="caution">
    <text evidence="1">The sequence shown here is derived from an EMBL/GenBank/DDBJ whole genome shotgun (WGS) entry which is preliminary data.</text>
</comment>
<name>A0ABM9E0Z3_9HYPH</name>